<dbReference type="RefSeq" id="WP_262311366.1">
    <property type="nucleotide sequence ID" value="NZ_CP106679.1"/>
</dbReference>
<feature type="transmembrane region" description="Helical" evidence="1">
    <location>
        <begin position="305"/>
        <end position="321"/>
    </location>
</feature>
<sequence length="592" mass="69189">MTLVSQNLTGDNQQPNIEMISAFFRKRLYLFLLLSNPCFSLDSITPIQLDSIDDWACLENTSLYQLRADTVTDVARILSDGQFKTYELSSPNSDTKGIWIMFSIVNNQTNGDSLHINCKFYDEVRLYEIDEEANSQLINSTGYLPQYYQAKKWNATIPFYQPPLSHKTYLLGLISHTRNSQKLSSYFMTNCEKVYSSESFKTEYRLPKSLLFFFFGGVLMMSFYNLGIAVSTHYREYILFSMYNFCFVSLGLNLSNLHIELGWVTPFDFERNLRFVPAIIGIAVYMLFAISFLDLKKLNLGLYKFLRYILWAFPLMLVGILCSYFDLVFVIFTLLMPPIFITILYASWIRAREHTYVRYFLAGNVLLISVGLLQLMSLLGFIALVKMSSLCILALMLEVILFSFAVAIKQKVTKKELYLMRVKNQLQRERIEYELDLKAKLEIEIEKKSRTLTSSSVQWLNLTEQLIVLKKKVKEGLKEKDKPLYKEIIRQIEDIENFENQWSSFKIHFENVHKGFFEKIESRFPILSQNDLKICAFMKMKLSNKEIAQILNVTKKAVEQSKRRMRKKIGLETDDDLLEYLQDTLQKNLMEI</sequence>
<feature type="transmembrane region" description="Helical" evidence="1">
    <location>
        <begin position="387"/>
        <end position="408"/>
    </location>
</feature>
<keyword evidence="1" id="KW-0472">Membrane</keyword>
<feature type="transmembrane region" description="Helical" evidence="1">
    <location>
        <begin position="327"/>
        <end position="347"/>
    </location>
</feature>
<dbReference type="EMBL" id="CP106679">
    <property type="protein sequence ID" value="UXP33940.1"/>
    <property type="molecule type" value="Genomic_DNA"/>
</dbReference>
<feature type="transmembrane region" description="Helical" evidence="1">
    <location>
        <begin position="210"/>
        <end position="230"/>
    </location>
</feature>
<feature type="domain" description="HTH luxR-type" evidence="2">
    <location>
        <begin position="524"/>
        <end position="581"/>
    </location>
</feature>
<name>A0ABY6CVA3_9BACT</name>
<keyword evidence="4" id="KW-1185">Reference proteome</keyword>
<dbReference type="InterPro" id="IPR011623">
    <property type="entry name" value="7TMR_DISM_rcpt_extracell_dom1"/>
</dbReference>
<dbReference type="SMART" id="SM00421">
    <property type="entry name" value="HTH_LUXR"/>
    <property type="match status" value="1"/>
</dbReference>
<dbReference type="Pfam" id="PF07695">
    <property type="entry name" value="7TMR-DISM_7TM"/>
    <property type="match status" value="1"/>
</dbReference>
<evidence type="ECO:0000256" key="1">
    <source>
        <dbReference type="SAM" id="Phobius"/>
    </source>
</evidence>
<protein>
    <recommendedName>
        <fullName evidence="2">HTH luxR-type domain-containing protein</fullName>
    </recommendedName>
</protein>
<dbReference type="Proteomes" id="UP001065174">
    <property type="component" value="Chromosome"/>
</dbReference>
<dbReference type="Gene3D" id="1.10.10.10">
    <property type="entry name" value="Winged helix-like DNA-binding domain superfamily/Winged helix DNA-binding domain"/>
    <property type="match status" value="1"/>
</dbReference>
<feature type="transmembrane region" description="Helical" evidence="1">
    <location>
        <begin position="237"/>
        <end position="255"/>
    </location>
</feature>
<feature type="transmembrane region" description="Helical" evidence="1">
    <location>
        <begin position="275"/>
        <end position="293"/>
    </location>
</feature>
<reference evidence="3" key="1">
    <citation type="submission" date="2022-09" db="EMBL/GenBank/DDBJ databases">
        <title>Comparative genomics and taxonomic characterization of three novel marine species of genus Reichenbachiella exhibiting antioxidant and polysaccharide degradation activities.</title>
        <authorList>
            <person name="Muhammad N."/>
            <person name="Lee Y.-J."/>
            <person name="Ko J."/>
            <person name="Kim S.-G."/>
        </authorList>
    </citation>
    <scope>NUCLEOTIDE SEQUENCE</scope>
    <source>
        <strain evidence="3">BKB1-1</strain>
    </source>
</reference>
<dbReference type="InterPro" id="IPR036388">
    <property type="entry name" value="WH-like_DNA-bd_sf"/>
</dbReference>
<keyword evidence="1" id="KW-0812">Transmembrane</keyword>
<gene>
    <name evidence="3" type="ORF">N6H18_08280</name>
</gene>
<keyword evidence="1" id="KW-1133">Transmembrane helix</keyword>
<evidence type="ECO:0000313" key="3">
    <source>
        <dbReference type="EMBL" id="UXP33940.1"/>
    </source>
</evidence>
<dbReference type="InterPro" id="IPR016032">
    <property type="entry name" value="Sig_transdc_resp-reg_C-effctor"/>
</dbReference>
<organism evidence="3 4">
    <name type="scientific">Reichenbachiella agarivorans</name>
    <dbReference type="NCBI Taxonomy" id="2979464"/>
    <lineage>
        <taxon>Bacteria</taxon>
        <taxon>Pseudomonadati</taxon>
        <taxon>Bacteroidota</taxon>
        <taxon>Cytophagia</taxon>
        <taxon>Cytophagales</taxon>
        <taxon>Reichenbachiellaceae</taxon>
        <taxon>Reichenbachiella</taxon>
    </lineage>
</organism>
<evidence type="ECO:0000259" key="2">
    <source>
        <dbReference type="SMART" id="SM00421"/>
    </source>
</evidence>
<accession>A0ABY6CVA3</accession>
<dbReference type="InterPro" id="IPR000792">
    <property type="entry name" value="Tscrpt_reg_LuxR_C"/>
</dbReference>
<proteinExistence type="predicted"/>
<evidence type="ECO:0000313" key="4">
    <source>
        <dbReference type="Proteomes" id="UP001065174"/>
    </source>
</evidence>
<dbReference type="SUPFAM" id="SSF46894">
    <property type="entry name" value="C-terminal effector domain of the bipartite response regulators"/>
    <property type="match status" value="1"/>
</dbReference>
<dbReference type="Pfam" id="PF00196">
    <property type="entry name" value="GerE"/>
    <property type="match status" value="1"/>
</dbReference>
<feature type="transmembrane region" description="Helical" evidence="1">
    <location>
        <begin position="359"/>
        <end position="381"/>
    </location>
</feature>